<proteinExistence type="predicted"/>
<dbReference type="AlphaFoldDB" id="A0A0L8AC71"/>
<organism evidence="3 4">
    <name type="scientific">Stenotrophomonas geniculata N1</name>
    <dbReference type="NCBI Taxonomy" id="1167641"/>
    <lineage>
        <taxon>Bacteria</taxon>
        <taxon>Pseudomonadati</taxon>
        <taxon>Pseudomonadota</taxon>
        <taxon>Gammaproteobacteria</taxon>
        <taxon>Lysobacterales</taxon>
        <taxon>Lysobacteraceae</taxon>
        <taxon>Stenotrophomonas</taxon>
    </lineage>
</organism>
<keyword evidence="1" id="KW-1133">Transmembrane helix</keyword>
<dbReference type="SMART" id="SM00052">
    <property type="entry name" value="EAL"/>
    <property type="match status" value="1"/>
</dbReference>
<dbReference type="PROSITE" id="PS50883">
    <property type="entry name" value="EAL"/>
    <property type="match status" value="1"/>
</dbReference>
<dbReference type="Proteomes" id="UP000036890">
    <property type="component" value="Unassembled WGS sequence"/>
</dbReference>
<feature type="transmembrane region" description="Helical" evidence="1">
    <location>
        <begin position="52"/>
        <end position="73"/>
    </location>
</feature>
<comment type="caution">
    <text evidence="3">The sequence shown here is derived from an EMBL/GenBank/DDBJ whole genome shotgun (WGS) entry which is preliminary data.</text>
</comment>
<sequence>MDALSRVSAQVLDSALPSLPLYLLQATAVIGMIGVLLIATRRAGHAIEGRRLYVGVALGLIYLFNAWFVARYTQGVVKLHLGFDILLVSGLLGGWRGGLACLGASLLARYQFAGTQYFLPAGLEATLQMLAGVWLRRRLHPRMLNELSLRMILQAWGVRIVVTALGLALGVAIIGANQLPVEELAIQRLLALPLSLLMLGAVFALVYNDAQIDAQRQREHAWLRIDPISGLPNMRALGERLQHYWRDNDGIGKACLIVAEMGNLRDLRLRYGPLQDNGLWQRDSTEEVHRLLPSLPAGQLEIYQFGDAALAILVRDLTLSELRTQPQITELASNLADRVGRDWPGFRPLFRCAVVELKPPGAADDGHLPFRAITVALSAIESGVVFFDDPIQRDSEIDALIEVALDRWLQQGDAPLCYQPKHRLQDRQLVGAEALLRMRDGEGRLIAPMRVISLLRRQGRLAELEWATLQSAIHFLQQCRRDGTQLKIAVNVSAESLRLPGFGLRLQELLQLHDVPGVMLRLEIVEWTEIVERDVVDANIAQLLAAEVTLSLDDFGAGYSTLILLSQLAIAEVKIEQALIATLSDAKSQSIVRFIVEVAHRCGAIVVAEGTETLAQEQQLRALGVDVGQGYLYSAALPADEFRRFATS</sequence>
<dbReference type="PANTHER" id="PTHR33121">
    <property type="entry name" value="CYCLIC DI-GMP PHOSPHODIESTERASE PDEF"/>
    <property type="match status" value="1"/>
</dbReference>
<dbReference type="Gene3D" id="3.20.20.450">
    <property type="entry name" value="EAL domain"/>
    <property type="match status" value="1"/>
</dbReference>
<dbReference type="EMBL" id="AJLO02000016">
    <property type="protein sequence ID" value="KOE99729.1"/>
    <property type="molecule type" value="Genomic_DNA"/>
</dbReference>
<evidence type="ECO:0000313" key="4">
    <source>
        <dbReference type="Proteomes" id="UP000036890"/>
    </source>
</evidence>
<dbReference type="OrthoDB" id="8298083at2"/>
<dbReference type="SUPFAM" id="SSF141868">
    <property type="entry name" value="EAL domain-like"/>
    <property type="match status" value="1"/>
</dbReference>
<feature type="transmembrane region" description="Helical" evidence="1">
    <location>
        <begin position="156"/>
        <end position="177"/>
    </location>
</feature>
<dbReference type="Pfam" id="PF00563">
    <property type="entry name" value="EAL"/>
    <property type="match status" value="1"/>
</dbReference>
<keyword evidence="1" id="KW-0472">Membrane</keyword>
<dbReference type="InterPro" id="IPR035919">
    <property type="entry name" value="EAL_sf"/>
</dbReference>
<keyword evidence="1" id="KW-0812">Transmembrane</keyword>
<evidence type="ECO:0000313" key="3">
    <source>
        <dbReference type="EMBL" id="KOE99729.1"/>
    </source>
</evidence>
<feature type="domain" description="EAL" evidence="2">
    <location>
        <begin position="398"/>
        <end position="648"/>
    </location>
</feature>
<protein>
    <recommendedName>
        <fullName evidence="2">EAL domain-containing protein</fullName>
    </recommendedName>
</protein>
<evidence type="ECO:0000256" key="1">
    <source>
        <dbReference type="SAM" id="Phobius"/>
    </source>
</evidence>
<gene>
    <name evidence="3" type="ORF">W7K_07810</name>
</gene>
<name>A0A0L8AC71_9GAMM</name>
<dbReference type="PANTHER" id="PTHR33121:SF70">
    <property type="entry name" value="SIGNALING PROTEIN YKOW"/>
    <property type="match status" value="1"/>
</dbReference>
<evidence type="ECO:0000259" key="2">
    <source>
        <dbReference type="PROSITE" id="PS50883"/>
    </source>
</evidence>
<dbReference type="GO" id="GO:0071111">
    <property type="term" value="F:cyclic-guanylate-specific phosphodiesterase activity"/>
    <property type="evidence" value="ECO:0007669"/>
    <property type="project" value="InterPro"/>
</dbReference>
<dbReference type="InterPro" id="IPR050706">
    <property type="entry name" value="Cyclic-di-GMP_PDE-like"/>
</dbReference>
<feature type="transmembrane region" description="Helical" evidence="1">
    <location>
        <begin position="189"/>
        <end position="207"/>
    </location>
</feature>
<dbReference type="CDD" id="cd01948">
    <property type="entry name" value="EAL"/>
    <property type="match status" value="1"/>
</dbReference>
<dbReference type="InterPro" id="IPR001633">
    <property type="entry name" value="EAL_dom"/>
</dbReference>
<feature type="transmembrane region" description="Helical" evidence="1">
    <location>
        <begin position="85"/>
        <end position="108"/>
    </location>
</feature>
<feature type="transmembrane region" description="Helical" evidence="1">
    <location>
        <begin position="20"/>
        <end position="40"/>
    </location>
</feature>
<accession>A0A0L8AC71</accession>
<reference evidence="3 4" key="1">
    <citation type="journal article" date="2012" name="J. Bacteriol.">
        <title>Genome sequence of a novel nicotine-degrading strain, Pseudomonas geniculata N1.</title>
        <authorList>
            <person name="Tang H."/>
            <person name="Yu H."/>
            <person name="Tai C."/>
            <person name="Huang K."/>
            <person name="Liu Y."/>
            <person name="Wang L."/>
            <person name="Yao Y."/>
            <person name="Wu G."/>
            <person name="Xu P."/>
        </authorList>
    </citation>
    <scope>NUCLEOTIDE SEQUENCE [LARGE SCALE GENOMIC DNA]</scope>
    <source>
        <strain evidence="3 4">N1</strain>
    </source>
</reference>
<dbReference type="RefSeq" id="WP_010484673.1">
    <property type="nucleotide sequence ID" value="NZ_AJLO02000016.1"/>
</dbReference>